<dbReference type="Gene3D" id="3.40.710.10">
    <property type="entry name" value="DD-peptidase/beta-lactamase superfamily"/>
    <property type="match status" value="1"/>
</dbReference>
<organism evidence="2">
    <name type="scientific">marine metagenome</name>
    <dbReference type="NCBI Taxonomy" id="408172"/>
    <lineage>
        <taxon>unclassified sequences</taxon>
        <taxon>metagenomes</taxon>
        <taxon>ecological metagenomes</taxon>
    </lineage>
</organism>
<feature type="domain" description="Beta-lactamase-related" evidence="1">
    <location>
        <begin position="65"/>
        <end position="418"/>
    </location>
</feature>
<dbReference type="Pfam" id="PF00144">
    <property type="entry name" value="Beta-lactamase"/>
    <property type="match status" value="1"/>
</dbReference>
<evidence type="ECO:0000259" key="1">
    <source>
        <dbReference type="Pfam" id="PF00144"/>
    </source>
</evidence>
<dbReference type="InterPro" id="IPR050789">
    <property type="entry name" value="Diverse_Enzym_Activities"/>
</dbReference>
<sequence length="436" mass="47138">MTRTSFHSIAVLCGLLVACGSVEDLGPTPPEEPIGVSVPSSSGLPMTEPAQVGMSSDGLSRIRPAMQAYVDDGRLAGVMSMVARRGQVVYWDAVGMRDLDAGDQLERDDIFRIFSMTKPITSTAIMTLVEEGKIALNDPISKFVPEFADTEVLTDEGERVAVNGPITVQHLLTHTSGLTYGFFGDSPVDRLYNQSGIFANAQSLEQFARDIAGLPLLGHPGAVWNYSVSTDVLGRIVEVASGQSFDAFLQDRIIGPLGMEDTAFQVPGDKLDRFSGNYATIGGNLRLTDSPVDGQYTRPPAWLSGGGGLTSTGSDYVRFAQMLLNEGELDGVRILSADTVRLMRTNHLPEALIPIAVGNYLSPAYGFGLGFAVVVDEAASPEPDNNGMHRWAGAANTFFWIDPETELIGMVWMQYGEFAAYEIEREFQTLVYEAID</sequence>
<dbReference type="SUPFAM" id="SSF56601">
    <property type="entry name" value="beta-lactamase/transpeptidase-like"/>
    <property type="match status" value="1"/>
</dbReference>
<reference evidence="2" key="1">
    <citation type="submission" date="2018-05" db="EMBL/GenBank/DDBJ databases">
        <authorList>
            <person name="Lanie J.A."/>
            <person name="Ng W.-L."/>
            <person name="Kazmierczak K.M."/>
            <person name="Andrzejewski T.M."/>
            <person name="Davidsen T.M."/>
            <person name="Wayne K.J."/>
            <person name="Tettelin H."/>
            <person name="Glass J.I."/>
            <person name="Rusch D."/>
            <person name="Podicherti R."/>
            <person name="Tsui H.-C.T."/>
            <person name="Winkler M.E."/>
        </authorList>
    </citation>
    <scope>NUCLEOTIDE SEQUENCE</scope>
</reference>
<dbReference type="PANTHER" id="PTHR43283:SF3">
    <property type="entry name" value="BETA-LACTAMASE FAMILY PROTEIN (AFU_ORTHOLOGUE AFUA_5G07500)"/>
    <property type="match status" value="1"/>
</dbReference>
<proteinExistence type="predicted"/>
<gene>
    <name evidence="2" type="ORF">METZ01_LOCUS112961</name>
</gene>
<dbReference type="PROSITE" id="PS51257">
    <property type="entry name" value="PROKAR_LIPOPROTEIN"/>
    <property type="match status" value="1"/>
</dbReference>
<accession>A0A381X7C6</accession>
<name>A0A381X7C6_9ZZZZ</name>
<dbReference type="PANTHER" id="PTHR43283">
    <property type="entry name" value="BETA-LACTAMASE-RELATED"/>
    <property type="match status" value="1"/>
</dbReference>
<dbReference type="InterPro" id="IPR012338">
    <property type="entry name" value="Beta-lactam/transpept-like"/>
</dbReference>
<evidence type="ECO:0000313" key="2">
    <source>
        <dbReference type="EMBL" id="SVA60107.1"/>
    </source>
</evidence>
<protein>
    <recommendedName>
        <fullName evidence="1">Beta-lactamase-related domain-containing protein</fullName>
    </recommendedName>
</protein>
<dbReference type="AlphaFoldDB" id="A0A381X7C6"/>
<dbReference type="EMBL" id="UINC01014021">
    <property type="protein sequence ID" value="SVA60107.1"/>
    <property type="molecule type" value="Genomic_DNA"/>
</dbReference>
<dbReference type="InterPro" id="IPR001466">
    <property type="entry name" value="Beta-lactam-related"/>
</dbReference>